<evidence type="ECO:0000313" key="1">
    <source>
        <dbReference type="EMBL" id="SPD27854.1"/>
    </source>
</evidence>
<dbReference type="EMBL" id="OIVN01006210">
    <property type="protein sequence ID" value="SPD27854.1"/>
    <property type="molecule type" value="Genomic_DNA"/>
</dbReference>
<sequence>MVRSQSDGSEPPSPPLSSITFRFTFQSSDLGLVWGRFVGGFGWLEPPTDSLSFVNMTWLFQ</sequence>
<proteinExistence type="predicted"/>
<name>A0A2N9IU88_FAGSY</name>
<dbReference type="AlphaFoldDB" id="A0A2N9IU88"/>
<reference evidence="1" key="1">
    <citation type="submission" date="2018-02" db="EMBL/GenBank/DDBJ databases">
        <authorList>
            <person name="Cohen D.B."/>
            <person name="Kent A.D."/>
        </authorList>
    </citation>
    <scope>NUCLEOTIDE SEQUENCE</scope>
</reference>
<gene>
    <name evidence="1" type="ORF">FSB_LOCUS55736</name>
</gene>
<organism evidence="1">
    <name type="scientific">Fagus sylvatica</name>
    <name type="common">Beechnut</name>
    <dbReference type="NCBI Taxonomy" id="28930"/>
    <lineage>
        <taxon>Eukaryota</taxon>
        <taxon>Viridiplantae</taxon>
        <taxon>Streptophyta</taxon>
        <taxon>Embryophyta</taxon>
        <taxon>Tracheophyta</taxon>
        <taxon>Spermatophyta</taxon>
        <taxon>Magnoliopsida</taxon>
        <taxon>eudicotyledons</taxon>
        <taxon>Gunneridae</taxon>
        <taxon>Pentapetalae</taxon>
        <taxon>rosids</taxon>
        <taxon>fabids</taxon>
        <taxon>Fagales</taxon>
        <taxon>Fagaceae</taxon>
        <taxon>Fagus</taxon>
    </lineage>
</organism>
<accession>A0A2N9IU88</accession>
<protein>
    <submittedName>
        <fullName evidence="1">Uncharacterized protein</fullName>
    </submittedName>
</protein>